<sequence length="933" mass="103937">MSKYRDASYQLRLLCTVPPSRSLLTCSASPLSSLMEEEGSLVQPLTTTCNPNPLFQFDLTSLSSAQALLLNPSTSIDTIHSTVDSLLLSLPHLSTNATSLSLALSVLAQSAPRHPSLSQSIVSSVRSLINGQDRTSSAVLSALLSIATSCHNEDGSSILTSILDEDLVLSLASSGVYKIRSRILRLLVFVVGRWKCSGKFLTDEVMVRVFLRFTGDIYPILRRDAIDGLCEFLTVARDGVDFCVPECCLERAIGLIGDDDEFVRVAAVRMVGLCGEMLGEKENGVDKIGQMDTIFTQICSMARDMSVKVRIEAFNALGKVKLVSDAVLMQSLSKKILGSKNGGKSIIKLDKASKPCAAGAYIHGIEDEFYVVRKSACRSLGIHAVMSIKFADDSINYLMDLMNDDSESVRLEALDSLFRMTAQGCLNVQEKHMHMFLGLLTDMSSLVRHGARKILQLMKLPKLEIFKSTVNELIANLEKYPEEEEGIFFSLFSLGKNHREFSLNVAKDLAKQIKRTSKGDLTFAKPSMAATLVVCIASPLSENENVPDTPVVLFSYAVPLLGRISRALQGTFDQHFLLTFLLDHSNIKWKSQDLMPEIASKGISEDLMQSVIKFISKSVGDAWSLIKGSNGNDAEKFLRSCMKELEIISLNASQAAITTLDFFSKYIQILQLISKIQCKFDSRNSTTFHIKSHHILLEKLDSALRKIRYSFTGWTKEVECHILELSLLVDVFTFSLARIPSNEHLKNLLSKISHLEAISCLSDFTKEIKRLIEERSSVMVNLHSLLKVFECSGLEFVREMKPIKAELKVVGDDSENPLTFVPGLPAGIRLWITLHNTSSTDRLWLHMSVRGRRPQYVFLDLSNFEGSEEVRKCSSLIPFYKTPKIASFEIRVCIVIECLSEHYEVLKERDGPKYDVTELSVEKLVYFSSVKSR</sequence>
<keyword evidence="2" id="KW-0539">Nucleus</keyword>
<proteinExistence type="predicted"/>
<evidence type="ECO:0000313" key="5">
    <source>
        <dbReference type="Proteomes" id="UP001140206"/>
    </source>
</evidence>
<accession>A0AAV8FMW5</accession>
<evidence type="ECO:0000256" key="2">
    <source>
        <dbReference type="ARBA" id="ARBA00023242"/>
    </source>
</evidence>
<dbReference type="AlphaFoldDB" id="A0AAV8FMW5"/>
<reference evidence="4" key="1">
    <citation type="submission" date="2022-08" db="EMBL/GenBank/DDBJ databases">
        <authorList>
            <person name="Marques A."/>
        </authorList>
    </citation>
    <scope>NUCLEOTIDE SEQUENCE</scope>
    <source>
        <strain evidence="4">RhyPub2mFocal</strain>
        <tissue evidence="4">Leaves</tissue>
    </source>
</reference>
<gene>
    <name evidence="4" type="ORF">LUZ62_044275</name>
</gene>
<dbReference type="PANTHER" id="PTHR20938:SF0">
    <property type="entry name" value="INTEGRATOR COMPLEX SUBUNIT 4"/>
    <property type="match status" value="1"/>
</dbReference>
<dbReference type="PANTHER" id="PTHR20938">
    <property type="entry name" value="INTEGRATOR COMPLEX SUBUNIT 4"/>
    <property type="match status" value="1"/>
</dbReference>
<protein>
    <submittedName>
        <fullName evidence="4">Integrator complex subunit 4</fullName>
    </submittedName>
</protein>
<evidence type="ECO:0000256" key="1">
    <source>
        <dbReference type="ARBA" id="ARBA00004123"/>
    </source>
</evidence>
<dbReference type="SUPFAM" id="SSF48371">
    <property type="entry name" value="ARM repeat"/>
    <property type="match status" value="1"/>
</dbReference>
<dbReference type="GO" id="GO:0005634">
    <property type="term" value="C:nucleus"/>
    <property type="evidence" value="ECO:0007669"/>
    <property type="project" value="UniProtKB-SubCell"/>
</dbReference>
<dbReference type="InterPro" id="IPR011989">
    <property type="entry name" value="ARM-like"/>
</dbReference>
<dbReference type="Gene3D" id="1.25.10.10">
    <property type="entry name" value="Leucine-rich Repeat Variant"/>
    <property type="match status" value="2"/>
</dbReference>
<feature type="domain" description="Integrator complex subunit 4/Protein SIEL C-terminal Ig-like" evidence="3">
    <location>
        <begin position="813"/>
        <end position="928"/>
    </location>
</feature>
<evidence type="ECO:0000313" key="4">
    <source>
        <dbReference type="EMBL" id="KAJ4793029.1"/>
    </source>
</evidence>
<name>A0AAV8FMW5_9POAL</name>
<dbReference type="InterPro" id="IPR016024">
    <property type="entry name" value="ARM-type_fold"/>
</dbReference>
<dbReference type="InterPro" id="IPR057412">
    <property type="entry name" value="INTS4_C"/>
</dbReference>
<evidence type="ECO:0000259" key="3">
    <source>
        <dbReference type="Pfam" id="PF25458"/>
    </source>
</evidence>
<comment type="caution">
    <text evidence="4">The sequence shown here is derived from an EMBL/GenBank/DDBJ whole genome shotgun (WGS) entry which is preliminary data.</text>
</comment>
<dbReference type="Pfam" id="PF25458">
    <property type="entry name" value="INTS4_C"/>
    <property type="match status" value="1"/>
</dbReference>
<dbReference type="GO" id="GO:0005768">
    <property type="term" value="C:endosome"/>
    <property type="evidence" value="ECO:0007669"/>
    <property type="project" value="TreeGrafter"/>
</dbReference>
<dbReference type="Proteomes" id="UP001140206">
    <property type="component" value="Chromosome 2"/>
</dbReference>
<dbReference type="EMBL" id="JAMFTS010000002">
    <property type="protein sequence ID" value="KAJ4793029.1"/>
    <property type="molecule type" value="Genomic_DNA"/>
</dbReference>
<keyword evidence="5" id="KW-1185">Reference proteome</keyword>
<comment type="subcellular location">
    <subcellularLocation>
        <location evidence="1">Nucleus</location>
    </subcellularLocation>
</comment>
<organism evidence="4 5">
    <name type="scientific">Rhynchospora pubera</name>
    <dbReference type="NCBI Taxonomy" id="906938"/>
    <lineage>
        <taxon>Eukaryota</taxon>
        <taxon>Viridiplantae</taxon>
        <taxon>Streptophyta</taxon>
        <taxon>Embryophyta</taxon>
        <taxon>Tracheophyta</taxon>
        <taxon>Spermatophyta</taxon>
        <taxon>Magnoliopsida</taxon>
        <taxon>Liliopsida</taxon>
        <taxon>Poales</taxon>
        <taxon>Cyperaceae</taxon>
        <taxon>Cyperoideae</taxon>
        <taxon>Rhynchosporeae</taxon>
        <taxon>Rhynchospora</taxon>
    </lineage>
</organism>
<dbReference type="GO" id="GO:0010496">
    <property type="term" value="P:intercellular transport"/>
    <property type="evidence" value="ECO:0007669"/>
    <property type="project" value="TreeGrafter"/>
</dbReference>